<dbReference type="Pfam" id="PF07727">
    <property type="entry name" value="RVT_2"/>
    <property type="match status" value="1"/>
</dbReference>
<protein>
    <submittedName>
        <fullName evidence="3">GIP protein</fullName>
    </submittedName>
</protein>
<reference evidence="3" key="1">
    <citation type="submission" date="2021-02" db="EMBL/GenBank/DDBJ databases">
        <authorList>
            <person name="Dougan E. K."/>
            <person name="Rhodes N."/>
            <person name="Thang M."/>
            <person name="Chan C."/>
        </authorList>
    </citation>
    <scope>NUCLEOTIDE SEQUENCE</scope>
</reference>
<feature type="region of interest" description="Disordered" evidence="1">
    <location>
        <begin position="1039"/>
        <end position="1081"/>
    </location>
</feature>
<feature type="compositionally biased region" description="Basic and acidic residues" evidence="1">
    <location>
        <begin position="1217"/>
        <end position="1239"/>
    </location>
</feature>
<evidence type="ECO:0000259" key="2">
    <source>
        <dbReference type="Pfam" id="PF07727"/>
    </source>
</evidence>
<feature type="region of interest" description="Disordered" evidence="1">
    <location>
        <begin position="896"/>
        <end position="922"/>
    </location>
</feature>
<dbReference type="EMBL" id="CAJNJA010036601">
    <property type="protein sequence ID" value="CAE7722529.1"/>
    <property type="molecule type" value="Genomic_DNA"/>
</dbReference>
<comment type="caution">
    <text evidence="3">The sequence shown here is derived from an EMBL/GenBank/DDBJ whole genome shotgun (WGS) entry which is preliminary data.</text>
</comment>
<gene>
    <name evidence="3" type="primary">GIP</name>
    <name evidence="3" type="ORF">SNEC2469_LOCUS20837</name>
</gene>
<feature type="non-terminal residue" evidence="3">
    <location>
        <position position="1247"/>
    </location>
</feature>
<dbReference type="Proteomes" id="UP000601435">
    <property type="component" value="Unassembled WGS sequence"/>
</dbReference>
<name>A0A812X808_9DINO</name>
<evidence type="ECO:0000313" key="3">
    <source>
        <dbReference type="EMBL" id="CAE7722529.1"/>
    </source>
</evidence>
<evidence type="ECO:0000313" key="4">
    <source>
        <dbReference type="Proteomes" id="UP000601435"/>
    </source>
</evidence>
<dbReference type="OrthoDB" id="444520at2759"/>
<feature type="compositionally biased region" description="Acidic residues" evidence="1">
    <location>
        <begin position="32"/>
        <end position="46"/>
    </location>
</feature>
<feature type="region of interest" description="Disordered" evidence="1">
    <location>
        <begin position="1216"/>
        <end position="1247"/>
    </location>
</feature>
<sequence length="1247" mass="139710">PEQPYLAEDFAWLEPPLTQTIRELRLKRMTDDGAEEYEPDTEEETETTPWDLTPADVFLTGKAVRSEIKLKNLSPQERELYTHAMEKEWSSWEKFNAVEVLSPDQVAQLPSDVKIIGTRWVHTDKNQKQRLLALHLRGKTGKTKEQVEKEYPLSAKSRLVVQGHQEDPKDIRSDSPTASLLAFNLVCAVAVIQGWEVLASDASTAYLQSQGISRLLILRPPRPPPPGLSPNDLLRAKGSIYGTRDAGRSWWKKLYATLRKHGWRMSSVEAALFILSEGNKLLGILISHVDDLFSAGEGKRYNETLNEMETELHLTVKRGTFRFCGKNILQKGGEIFIDQMDAIEGIDYVLLPTDRRKAMNSPLTESEKTAFRGLIGQMGWVVRQSRPDLMVNVSIAAQSMGAPRVQDVVRLNKAVKMLKDTSSAKWCFRKEGFELSEAIAFTFADSSFANLEGAKSQCGFVTGLTSKEIYGGGPTRIYILEAFSGSIKRVCRSTLAAEANGFLTGTEAAEYVRMLLMELTFPAASIRDLDQHYLKEKVACFTDARSLEQTLNKDAGQPADKRVRILIAQIREMIGENTFQDDAPGYATWVDTSQMLADVLTKEGCDRAPLLTALAEGVWQLEASQAAKEKKLLIQAGRHSRKAAQRRAEVTSAGLLFVASRSEPNTQVDYLSADRFSAPAVVYSFSMAKLDVDRYGVPQYGGEPELYEEYQERAWDLWFGRDGNEQTQAATPIHLRSGLVGTAYAAVRKLDHASLITKGTDGKPNEKGLRLLLQTLRDNIEQEAPVKTNELFFIAFYSPHVWRLQSETMQQYIVRREQDFKRLEEVLAGAKIPDHVRAMMLLAFGGLDPREQLNVLSSVNNEYDFKKIAHALRIQYPTCSGKPVHRRDYLGCGRQQPPPAATAKFRPRPFTTRPPKGKGRGYVLAVQDEPADPEDQEAYVEEEGQEYEDDAYEAHGYSDDEVLENMIQDYEDHADDQELAEAYATILQKRKQAPGGGKGPSQPQSFPFKAKGEVVLDQQAKEQRRNAVKFLKSVTPCSACGKKGHWAGDQECPQASRKTGKGGASPKKKGANKRPSPSAFFVDKTATAHDDEEEADAFMVTVTSEPGSPSPSFGVFGNHFEMDSDDPESFMTLRAENLCQHSSYKGGDEKKYHRSANGHSRQIMCKEPECDKPVIQANRREPARLWAFLVQIALCTLWGRRARSRALFQRVTMVRGEAQEERERELDELRGRRSTEDPLARPAVDDG</sequence>
<dbReference type="AlphaFoldDB" id="A0A812X808"/>
<accession>A0A812X808</accession>
<dbReference type="InterPro" id="IPR013103">
    <property type="entry name" value="RVT_2"/>
</dbReference>
<keyword evidence="4" id="KW-1185">Reference proteome</keyword>
<feature type="domain" description="Reverse transcriptase Ty1/copia-type" evidence="2">
    <location>
        <begin position="106"/>
        <end position="344"/>
    </location>
</feature>
<proteinExistence type="predicted"/>
<evidence type="ECO:0000256" key="1">
    <source>
        <dbReference type="SAM" id="MobiDB-lite"/>
    </source>
</evidence>
<organism evidence="3 4">
    <name type="scientific">Symbiodinium necroappetens</name>
    <dbReference type="NCBI Taxonomy" id="1628268"/>
    <lineage>
        <taxon>Eukaryota</taxon>
        <taxon>Sar</taxon>
        <taxon>Alveolata</taxon>
        <taxon>Dinophyceae</taxon>
        <taxon>Suessiales</taxon>
        <taxon>Symbiodiniaceae</taxon>
        <taxon>Symbiodinium</taxon>
    </lineage>
</organism>
<feature type="region of interest" description="Disordered" evidence="1">
    <location>
        <begin position="28"/>
        <end position="49"/>
    </location>
</feature>
<feature type="non-terminal residue" evidence="3">
    <location>
        <position position="1"/>
    </location>
</feature>